<keyword evidence="1" id="KW-1133">Transmembrane helix</keyword>
<accession>A0A1G8TA79</accession>
<dbReference type="RefSeq" id="WP_091392140.1">
    <property type="nucleotide sequence ID" value="NZ_BKAI01000002.1"/>
</dbReference>
<organism evidence="2 3">
    <name type="scientific">Flavobacterium noncentrifugens</name>
    <dbReference type="NCBI Taxonomy" id="1128970"/>
    <lineage>
        <taxon>Bacteria</taxon>
        <taxon>Pseudomonadati</taxon>
        <taxon>Bacteroidota</taxon>
        <taxon>Flavobacteriia</taxon>
        <taxon>Flavobacteriales</taxon>
        <taxon>Flavobacteriaceae</taxon>
        <taxon>Flavobacterium</taxon>
    </lineage>
</organism>
<feature type="transmembrane region" description="Helical" evidence="1">
    <location>
        <begin position="73"/>
        <end position="92"/>
    </location>
</feature>
<feature type="transmembrane region" description="Helical" evidence="1">
    <location>
        <begin position="50"/>
        <end position="67"/>
    </location>
</feature>
<sequence>MSTYQKYYNRFEHGLFGNCTLGILASSCLGGIAAMAVLMHGNGFGQMTQLFFVICVSMMFNGAVISQQKPKTIFNLLILSVVVNTLLFAINFH</sequence>
<dbReference type="Proteomes" id="UP000199580">
    <property type="component" value="Unassembled WGS sequence"/>
</dbReference>
<keyword evidence="1" id="KW-0812">Transmembrane</keyword>
<keyword evidence="1" id="KW-0472">Membrane</keyword>
<gene>
    <name evidence="2" type="ORF">SAMN04487935_0887</name>
</gene>
<dbReference type="PROSITE" id="PS51257">
    <property type="entry name" value="PROKAR_LIPOPROTEIN"/>
    <property type="match status" value="1"/>
</dbReference>
<dbReference type="AlphaFoldDB" id="A0A1G8TA79"/>
<evidence type="ECO:0000313" key="3">
    <source>
        <dbReference type="Proteomes" id="UP000199580"/>
    </source>
</evidence>
<evidence type="ECO:0000256" key="1">
    <source>
        <dbReference type="SAM" id="Phobius"/>
    </source>
</evidence>
<evidence type="ECO:0000313" key="2">
    <source>
        <dbReference type="EMBL" id="SDJ38314.1"/>
    </source>
</evidence>
<dbReference type="OrthoDB" id="1467832at2"/>
<reference evidence="2 3" key="1">
    <citation type="submission" date="2016-10" db="EMBL/GenBank/DDBJ databases">
        <authorList>
            <person name="de Groot N.N."/>
        </authorList>
    </citation>
    <scope>NUCLEOTIDE SEQUENCE [LARGE SCALE GENOMIC DNA]</scope>
    <source>
        <strain evidence="2 3">CGMCC 1.10076</strain>
    </source>
</reference>
<protein>
    <submittedName>
        <fullName evidence="2">Uncharacterized protein</fullName>
    </submittedName>
</protein>
<dbReference type="STRING" id="1128970.SAMN04487935_0887"/>
<name>A0A1G8TA79_9FLAO</name>
<proteinExistence type="predicted"/>
<feature type="transmembrane region" description="Helical" evidence="1">
    <location>
        <begin position="15"/>
        <end position="38"/>
    </location>
</feature>
<keyword evidence="3" id="KW-1185">Reference proteome</keyword>
<dbReference type="EMBL" id="FNEZ01000001">
    <property type="protein sequence ID" value="SDJ38314.1"/>
    <property type="molecule type" value="Genomic_DNA"/>
</dbReference>